<keyword evidence="1" id="KW-0175">Coiled coil</keyword>
<dbReference type="PANTHER" id="PTHR21963">
    <property type="entry name" value="PF6"/>
    <property type="match status" value="1"/>
</dbReference>
<evidence type="ECO:0000313" key="4">
    <source>
        <dbReference type="Proteomes" id="UP001566132"/>
    </source>
</evidence>
<evidence type="ECO:0000313" key="3">
    <source>
        <dbReference type="EMBL" id="KAL1494230.1"/>
    </source>
</evidence>
<feature type="coiled-coil region" evidence="1">
    <location>
        <begin position="1497"/>
        <end position="1549"/>
    </location>
</feature>
<proteinExistence type="predicted"/>
<dbReference type="Proteomes" id="UP001566132">
    <property type="component" value="Unassembled WGS sequence"/>
</dbReference>
<dbReference type="InterPro" id="IPR026173">
    <property type="entry name" value="SPAG17"/>
</dbReference>
<sequence>MDPGEKPLRITPHRKANRNNSKSESTIAYSVDKISRTTLSQTFEVNLCRFCPRKLFYIFFINPTNDASSTLLSNIAEINKEFREISSLTFISRENVLGLLDPEISNSIVLPKYLKQLLLILTESIDIDNQVSVEVEIQLIKLKLLEVMYQQYIDRVKKNERKTQLETVLNSLTKECKKKHKKDATTRQNTTKEDNIVKKNKKEDKGVVKEALSKDEDLDYTTISIENDEINFEENIFDHVYFYCFTGFFNGNLFPFLIQQVDVPVCGIVKIQNSEPLQDNEQTNEFWKNIEELFFYNTSNCKSLENTILLNFTSSNPDNALTSLEELIFMLRKILSLKLTHLAYLKHLNVHEIKHSYAKMHVECFQQYNRSLRNYPLECINCEVILESILKEICYMKNDTYSKSSTVLHQNSFYKSVHCVDALYDQEVLYKIKDFSMKRNQKPFLTHEKDFLLKTLKSYKGIGPKVVDVTLAFMKRMPFLKELNQVFETREFYHLHDVDPQKEQQLENESLTNFMYLFLFNKIFSEKEEKQLESSIFCENSRNLCTFNLKEYINDMQTKFNSNEDCVIEENLYDTSVVHFRWKEILSKNVLLQEIFRAFNDFTYVDIKYSPETDNFLTLFSDKLNDFGLNTKIYNDTIRTPICFRDFCRYVVQDEVEWVEKNQRNINEKTFCVKFDSNCPGVQRAKINLFQEYWYLLSENIKDDYDNNETCEDPPKITEFQGMNFLQVLNDLETCSSIDFNPIMQDENVAKDMKKLAFNLGSNLFKTTGKLTTFCSHDNVKITVDNSRFLQNPSKCTFNVINNGNRLILHSEESLLARPFITTLCLKNNTRVSFILRIDNVKQEEVVDQFSDEQAIENINHNEIPETIMEETIDEMSSTKVVENITVDVHPLVHCVDEDFVKNLLKIQSLEDLSVNDNYDDLLKSLQFAIESNATIYKVNPKMRYLKSKHTHMKIPLRNALRNIVPIEAIQPKPLPYDIFTKCFKTQSTPKLSPDYPIDIRVCLPNGLYIRPYTCLVNKKALMIKQEYIQEKPQDSEVQHEEFRLFSNQGLVLIKKIDGTVIILTANGDIITLEKPTEGSVKLNDNTQLSPCHCSTLEQYRNKLNKMLKNLENTNCSISRRGHLKSKQNYILDAKILKVLQEFDVPFLKKSILKFDGKKIKIFDKKITQKQLHHMISQQNFFTGDLNYERSDNFKSVLYKTGGQKVIFPDGTVISNSIDMTDELVENFVFVRIRYKYEHPYYSTVKFNYDNSSVICLNNEVIIEETPERDGFCVKMEDTFSVTCTSDNIIACKTCENCPGRFEANFTVTNFKNGLWTPSEIFMRSKDTYGKEFCSDFIGNCTRNSNFSTGSANAFKCNNHYAKSQYKKLFVVNKDLSGMSFVSNDRVKYKIEDTEAKSHGFVKIYNTMSGDDVTIIDCRQKIYQPFSNRFYNNKIVPFSSEFYIDFRIFRKMFESIDEIEEYVSKLWELFFQEQLDRFGDAIYKNLAALGNAVEAYHRKYHLELLEEERKLQEKKRKQLKERRSSSKRILTIQEKLMRWKNERDELKRKIKDMEIPKYFNT</sequence>
<dbReference type="PANTHER" id="PTHR21963:SF1">
    <property type="entry name" value="SPERM-ASSOCIATED ANTIGEN 17"/>
    <property type="match status" value="1"/>
</dbReference>
<evidence type="ECO:0000256" key="1">
    <source>
        <dbReference type="SAM" id="Coils"/>
    </source>
</evidence>
<keyword evidence="4" id="KW-1185">Reference proteome</keyword>
<name>A0ABD1EKP2_HYPHA</name>
<organism evidence="3 4">
    <name type="scientific">Hypothenemus hampei</name>
    <name type="common">Coffee berry borer</name>
    <dbReference type="NCBI Taxonomy" id="57062"/>
    <lineage>
        <taxon>Eukaryota</taxon>
        <taxon>Metazoa</taxon>
        <taxon>Ecdysozoa</taxon>
        <taxon>Arthropoda</taxon>
        <taxon>Hexapoda</taxon>
        <taxon>Insecta</taxon>
        <taxon>Pterygota</taxon>
        <taxon>Neoptera</taxon>
        <taxon>Endopterygota</taxon>
        <taxon>Coleoptera</taxon>
        <taxon>Polyphaga</taxon>
        <taxon>Cucujiformia</taxon>
        <taxon>Curculionidae</taxon>
        <taxon>Scolytinae</taxon>
        <taxon>Hypothenemus</taxon>
    </lineage>
</organism>
<dbReference type="EMBL" id="JBDJPC010000007">
    <property type="protein sequence ID" value="KAL1494230.1"/>
    <property type="molecule type" value="Genomic_DNA"/>
</dbReference>
<protein>
    <submittedName>
        <fullName evidence="3">Uncharacterized protein</fullName>
    </submittedName>
</protein>
<gene>
    <name evidence="3" type="ORF">ABEB36_009856</name>
</gene>
<accession>A0ABD1EKP2</accession>
<reference evidence="3 4" key="1">
    <citation type="submission" date="2024-05" db="EMBL/GenBank/DDBJ databases">
        <title>Genetic variation in Jamaican populations of the coffee berry borer (Hypothenemus hampei).</title>
        <authorList>
            <person name="Errbii M."/>
            <person name="Myrie A."/>
        </authorList>
    </citation>
    <scope>NUCLEOTIDE SEQUENCE [LARGE SCALE GENOMIC DNA]</scope>
    <source>
        <strain evidence="3">JA-Hopewell-2020-01-JO</strain>
        <tissue evidence="3">Whole body</tissue>
    </source>
</reference>
<feature type="region of interest" description="Disordered" evidence="2">
    <location>
        <begin position="1"/>
        <end position="24"/>
    </location>
</feature>
<evidence type="ECO:0000256" key="2">
    <source>
        <dbReference type="SAM" id="MobiDB-lite"/>
    </source>
</evidence>
<comment type="caution">
    <text evidence="3">The sequence shown here is derived from an EMBL/GenBank/DDBJ whole genome shotgun (WGS) entry which is preliminary data.</text>
</comment>